<comment type="caution">
    <text evidence="1">The sequence shown here is derived from an EMBL/GenBank/DDBJ whole genome shotgun (WGS) entry which is preliminary data.</text>
</comment>
<evidence type="ECO:0000313" key="1">
    <source>
        <dbReference type="EMBL" id="OIQ67561.1"/>
    </source>
</evidence>
<dbReference type="AlphaFoldDB" id="A0A1J5P7J5"/>
<gene>
    <name evidence="1" type="ORF">GALL_508610</name>
</gene>
<organism evidence="1">
    <name type="scientific">mine drainage metagenome</name>
    <dbReference type="NCBI Taxonomy" id="410659"/>
    <lineage>
        <taxon>unclassified sequences</taxon>
        <taxon>metagenomes</taxon>
        <taxon>ecological metagenomes</taxon>
    </lineage>
</organism>
<protein>
    <submittedName>
        <fullName evidence="1">Uncharacterized protein</fullName>
    </submittedName>
</protein>
<proteinExistence type="predicted"/>
<reference evidence="1" key="1">
    <citation type="submission" date="2016-10" db="EMBL/GenBank/DDBJ databases">
        <title>Sequence of Gallionella enrichment culture.</title>
        <authorList>
            <person name="Poehlein A."/>
            <person name="Muehling M."/>
            <person name="Daniel R."/>
        </authorList>
    </citation>
    <scope>NUCLEOTIDE SEQUENCE</scope>
</reference>
<accession>A0A1J5P7J5</accession>
<dbReference type="EMBL" id="MLJW01005848">
    <property type="protein sequence ID" value="OIQ67561.1"/>
    <property type="molecule type" value="Genomic_DNA"/>
</dbReference>
<sequence length="151" mass="16982">MFPSQNDAAIRRALLTGPKAERQRQRQHEAITIAKGLAGEEVLDLRLVTLDGRPQVINERTGELVEAGPGEGRALRYAWMHLLGAAPENHAVGIVEEVHEDGRKEYHEEGTAQTRHGSRLCVNYIEPLRRKNRRHARRAVRRAQASMTPGE</sequence>
<name>A0A1J5P7J5_9ZZZZ</name>